<dbReference type="AlphaFoldDB" id="A0A7U3YNJ2"/>
<proteinExistence type="predicted"/>
<dbReference type="PANTHER" id="PTHR45228:SF5">
    <property type="entry name" value="CYCLIC DI-GMP PHOSPHODIESTERASE VC_1348-RELATED"/>
    <property type="match status" value="1"/>
</dbReference>
<feature type="domain" description="Response regulatory" evidence="2">
    <location>
        <begin position="5"/>
        <end position="121"/>
    </location>
</feature>
<name>A0A7U3YNJ2_DESPD</name>
<dbReference type="GO" id="GO:0000160">
    <property type="term" value="P:phosphorelay signal transduction system"/>
    <property type="evidence" value="ECO:0007669"/>
    <property type="project" value="InterPro"/>
</dbReference>
<dbReference type="Pfam" id="PF00072">
    <property type="entry name" value="Response_reg"/>
    <property type="match status" value="1"/>
</dbReference>
<dbReference type="SMART" id="SM00471">
    <property type="entry name" value="HDc"/>
    <property type="match status" value="1"/>
</dbReference>
<dbReference type="SUPFAM" id="SSF109604">
    <property type="entry name" value="HD-domain/PDEase-like"/>
    <property type="match status" value="1"/>
</dbReference>
<dbReference type="Gene3D" id="1.10.3210.10">
    <property type="entry name" value="Hypothetical protein af1432"/>
    <property type="match status" value="1"/>
</dbReference>
<evidence type="ECO:0000313" key="4">
    <source>
        <dbReference type="EMBL" id="ADW18651.1"/>
    </source>
</evidence>
<keyword evidence="5" id="KW-1185">Reference proteome</keyword>
<organism evidence="4 5">
    <name type="scientific">Desulfobulbus propionicus (strain ATCC 33891 / DSM 2032 / VKM B-1956 / 1pr3)</name>
    <dbReference type="NCBI Taxonomy" id="577650"/>
    <lineage>
        <taxon>Bacteria</taxon>
        <taxon>Pseudomonadati</taxon>
        <taxon>Thermodesulfobacteriota</taxon>
        <taxon>Desulfobulbia</taxon>
        <taxon>Desulfobulbales</taxon>
        <taxon>Desulfobulbaceae</taxon>
        <taxon>Desulfobulbus</taxon>
    </lineage>
</organism>
<dbReference type="Gene3D" id="3.40.50.2300">
    <property type="match status" value="1"/>
</dbReference>
<dbReference type="Proteomes" id="UP000006365">
    <property type="component" value="Chromosome"/>
</dbReference>
<feature type="modified residue" description="4-aspartylphosphate" evidence="1">
    <location>
        <position position="54"/>
    </location>
</feature>
<dbReference type="InterPro" id="IPR011006">
    <property type="entry name" value="CheY-like_superfamily"/>
</dbReference>
<accession>A0A7U3YNJ2</accession>
<dbReference type="CDD" id="cd00077">
    <property type="entry name" value="HDc"/>
    <property type="match status" value="1"/>
</dbReference>
<dbReference type="EMBL" id="CP002364">
    <property type="protein sequence ID" value="ADW18651.1"/>
    <property type="molecule type" value="Genomic_DNA"/>
</dbReference>
<dbReference type="PANTHER" id="PTHR45228">
    <property type="entry name" value="CYCLIC DI-GMP PHOSPHODIESTERASE TM_0186-RELATED"/>
    <property type="match status" value="1"/>
</dbReference>
<dbReference type="Pfam" id="PF13487">
    <property type="entry name" value="HD_5"/>
    <property type="match status" value="1"/>
</dbReference>
<dbReference type="InterPro" id="IPR003607">
    <property type="entry name" value="HD/PDEase_dom"/>
</dbReference>
<dbReference type="InterPro" id="IPR037522">
    <property type="entry name" value="HD_GYP_dom"/>
</dbReference>
<reference evidence="4 5" key="1">
    <citation type="journal article" date="2011" name="Stand. Genomic Sci.">
        <title>Complete genome sequence of Desulfobulbus propionicus type strain (1pr3).</title>
        <authorList>
            <person name="Pagani I."/>
            <person name="Lapidus A."/>
            <person name="Nolan M."/>
            <person name="Lucas S."/>
            <person name="Hammon N."/>
            <person name="Deshpande S."/>
            <person name="Cheng J.F."/>
            <person name="Chertkov O."/>
            <person name="Davenport K."/>
            <person name="Tapia R."/>
            <person name="Han C."/>
            <person name="Goodwin L."/>
            <person name="Pitluck S."/>
            <person name="Liolios K."/>
            <person name="Mavromatis K."/>
            <person name="Ivanova N."/>
            <person name="Mikhailova N."/>
            <person name="Pati A."/>
            <person name="Chen A."/>
            <person name="Palaniappan K."/>
            <person name="Land M."/>
            <person name="Hauser L."/>
            <person name="Chang Y.J."/>
            <person name="Jeffries C.D."/>
            <person name="Detter J.C."/>
            <person name="Brambilla E."/>
            <person name="Kannan K.P."/>
            <person name="Djao O.D."/>
            <person name="Rohde M."/>
            <person name="Pukall R."/>
            <person name="Spring S."/>
            <person name="Goker M."/>
            <person name="Sikorski J."/>
            <person name="Woyke T."/>
            <person name="Bristow J."/>
            <person name="Eisen J.A."/>
            <person name="Markowitz V."/>
            <person name="Hugenholtz P."/>
            <person name="Kyrpides N.C."/>
            <person name="Klenk H.P."/>
        </authorList>
    </citation>
    <scope>NUCLEOTIDE SEQUENCE [LARGE SCALE GENOMIC DNA]</scope>
    <source>
        <strain evidence="5">ATCC 33891 / DSM 2032 / 1pr3</strain>
    </source>
</reference>
<evidence type="ECO:0000259" key="2">
    <source>
        <dbReference type="PROSITE" id="PS50110"/>
    </source>
</evidence>
<dbReference type="InterPro" id="IPR001789">
    <property type="entry name" value="Sig_transdc_resp-reg_receiver"/>
</dbReference>
<gene>
    <name evidence="4" type="ordered locus">Despr_2513</name>
</gene>
<feature type="domain" description="HD-GYP" evidence="3">
    <location>
        <begin position="148"/>
        <end position="371"/>
    </location>
</feature>
<keyword evidence="1" id="KW-0597">Phosphoprotein</keyword>
<dbReference type="KEGG" id="dpr:Despr_2513"/>
<dbReference type="SUPFAM" id="SSF52172">
    <property type="entry name" value="CheY-like"/>
    <property type="match status" value="1"/>
</dbReference>
<protein>
    <submittedName>
        <fullName evidence="4">Response regulator receiver modulated metal dependent phosphohydrolase</fullName>
    </submittedName>
</protein>
<dbReference type="InterPro" id="IPR052020">
    <property type="entry name" value="Cyclic_di-GMP/3'3'-cGAMP_PDE"/>
</dbReference>
<evidence type="ECO:0000259" key="3">
    <source>
        <dbReference type="PROSITE" id="PS51832"/>
    </source>
</evidence>
<dbReference type="PROSITE" id="PS50110">
    <property type="entry name" value="RESPONSE_REGULATORY"/>
    <property type="match status" value="1"/>
</dbReference>
<sequence>METPIVLVVDDEPTNLAVLANLLRPLYTVRACKSGEQALAAAIREPRPDLILLDVMMPGMDGFSVLHRLRQHEHSRDIPVIFVTALSDELDEEHGLRLGAVDYITKPIKPAVVLSRVQVHVEVKQARDRLKSHNAWLETEVARRMQENVLIQDVSLAAMAQLAETRDSDLGNHIARTRAYVETLARRLQPHPRFARDLDELNLTRIVKASPLHDIGKIGIPDRILLKPGPLTPAEWAIMQTHCRIGGNAIERAMNTTLRQYADRPDQAKPEALMFLEVAKDIAISHHERWDGSGYPDGLAGEAIPLAARLMALADVFDALTTERVYKKPWPVEAAVALVREQKNRHFDPDIVEAFEAELDTLVAIQHRLTDRCPGGLT</sequence>
<dbReference type="PROSITE" id="PS51832">
    <property type="entry name" value="HD_GYP"/>
    <property type="match status" value="1"/>
</dbReference>
<dbReference type="RefSeq" id="WP_015725177.1">
    <property type="nucleotide sequence ID" value="NC_014972.1"/>
</dbReference>
<evidence type="ECO:0000313" key="5">
    <source>
        <dbReference type="Proteomes" id="UP000006365"/>
    </source>
</evidence>
<evidence type="ECO:0000256" key="1">
    <source>
        <dbReference type="PROSITE-ProRule" id="PRU00169"/>
    </source>
</evidence>
<dbReference type="SMART" id="SM00448">
    <property type="entry name" value="REC"/>
    <property type="match status" value="1"/>
</dbReference>